<keyword evidence="3" id="KW-1185">Reference proteome</keyword>
<evidence type="ECO:0000313" key="2">
    <source>
        <dbReference type="EMBL" id="KAE9389257.1"/>
    </source>
</evidence>
<organism evidence="2 3">
    <name type="scientific">Gymnopus androsaceus JB14</name>
    <dbReference type="NCBI Taxonomy" id="1447944"/>
    <lineage>
        <taxon>Eukaryota</taxon>
        <taxon>Fungi</taxon>
        <taxon>Dikarya</taxon>
        <taxon>Basidiomycota</taxon>
        <taxon>Agaricomycotina</taxon>
        <taxon>Agaricomycetes</taxon>
        <taxon>Agaricomycetidae</taxon>
        <taxon>Agaricales</taxon>
        <taxon>Marasmiineae</taxon>
        <taxon>Omphalotaceae</taxon>
        <taxon>Gymnopus</taxon>
    </lineage>
</organism>
<dbReference type="Proteomes" id="UP000799118">
    <property type="component" value="Unassembled WGS sequence"/>
</dbReference>
<accession>A0A6A4GW21</accession>
<dbReference type="EMBL" id="ML769704">
    <property type="protein sequence ID" value="KAE9389257.1"/>
    <property type="molecule type" value="Genomic_DNA"/>
</dbReference>
<proteinExistence type="predicted"/>
<feature type="region of interest" description="Disordered" evidence="1">
    <location>
        <begin position="18"/>
        <end position="38"/>
    </location>
</feature>
<protein>
    <submittedName>
        <fullName evidence="2">Uncharacterized protein</fullName>
    </submittedName>
</protein>
<evidence type="ECO:0000313" key="3">
    <source>
        <dbReference type="Proteomes" id="UP000799118"/>
    </source>
</evidence>
<name>A0A6A4GW21_9AGAR</name>
<sequence>MYSMHADTRTEYGLHSYEYSAGNSSSSEQQHPPHPSIHPRSIDYPGYLNFAEEHRILPGYLNLAPEHKHLQLPKVYRNQSYHIREPFVTFRTKGSSELGVQIFDISHVEGKRETPLPELVYRSLNVRINWPGYEPSVGRIKLCEDKPTRIFLLSELARILRDFFRRPVPFGNGAQDWNMGRIDTSKIIITRLVHCGGADWQPELWCPGH</sequence>
<feature type="compositionally biased region" description="Low complexity" evidence="1">
    <location>
        <begin position="18"/>
        <end position="30"/>
    </location>
</feature>
<dbReference type="AlphaFoldDB" id="A0A6A4GW21"/>
<evidence type="ECO:0000256" key="1">
    <source>
        <dbReference type="SAM" id="MobiDB-lite"/>
    </source>
</evidence>
<dbReference type="OrthoDB" id="2639744at2759"/>
<gene>
    <name evidence="2" type="ORF">BT96DRAFT_946985</name>
</gene>
<reference evidence="2" key="1">
    <citation type="journal article" date="2019" name="Environ. Microbiol.">
        <title>Fungal ecological strategies reflected in gene transcription - a case study of two litter decomposers.</title>
        <authorList>
            <person name="Barbi F."/>
            <person name="Kohler A."/>
            <person name="Barry K."/>
            <person name="Baskaran P."/>
            <person name="Daum C."/>
            <person name="Fauchery L."/>
            <person name="Ihrmark K."/>
            <person name="Kuo A."/>
            <person name="LaButti K."/>
            <person name="Lipzen A."/>
            <person name="Morin E."/>
            <person name="Grigoriev I.V."/>
            <person name="Henrissat B."/>
            <person name="Lindahl B."/>
            <person name="Martin F."/>
        </authorList>
    </citation>
    <scope>NUCLEOTIDE SEQUENCE</scope>
    <source>
        <strain evidence="2">JB14</strain>
    </source>
</reference>